<reference evidence="2 3" key="1">
    <citation type="submission" date="2017-01" db="EMBL/GenBank/DDBJ databases">
        <title>The recent genome duplication of the halophilic yeast Hortaea werneckii: insights from long-read sequencing.</title>
        <authorList>
            <person name="Sinha S."/>
            <person name="Flibotte S."/>
            <person name="Neira M."/>
            <person name="Lenassi M."/>
            <person name="Gostincar C."/>
            <person name="Stajich J.E."/>
            <person name="Nislow C.E."/>
        </authorList>
    </citation>
    <scope>NUCLEOTIDE SEQUENCE [LARGE SCALE GENOMIC DNA]</scope>
    <source>
        <strain evidence="2 3">EXF-2000</strain>
    </source>
</reference>
<evidence type="ECO:0000313" key="3">
    <source>
        <dbReference type="Proteomes" id="UP000194280"/>
    </source>
</evidence>
<organism evidence="2 3">
    <name type="scientific">Hortaea werneckii EXF-2000</name>
    <dbReference type="NCBI Taxonomy" id="1157616"/>
    <lineage>
        <taxon>Eukaryota</taxon>
        <taxon>Fungi</taxon>
        <taxon>Dikarya</taxon>
        <taxon>Ascomycota</taxon>
        <taxon>Pezizomycotina</taxon>
        <taxon>Dothideomycetes</taxon>
        <taxon>Dothideomycetidae</taxon>
        <taxon>Mycosphaerellales</taxon>
        <taxon>Teratosphaeriaceae</taxon>
        <taxon>Hortaea</taxon>
    </lineage>
</organism>
<gene>
    <name evidence="2" type="ORF">BTJ68_04569</name>
</gene>
<protein>
    <submittedName>
        <fullName evidence="2">Uncharacterized protein</fullName>
    </submittedName>
</protein>
<name>A0A1Z5TG18_HORWE</name>
<feature type="non-terminal residue" evidence="2">
    <location>
        <position position="66"/>
    </location>
</feature>
<accession>A0A1Z5TG18</accession>
<proteinExistence type="predicted"/>
<sequence length="66" mass="7388">MYTAERRQTPHQSPVQGRAHVYPSGEGRSRASSHANMPQSPSNYPPQSPSRPQSSYYDPTREATTQ</sequence>
<dbReference type="InParanoid" id="A0A1Z5TG18"/>
<comment type="caution">
    <text evidence="2">The sequence shown here is derived from an EMBL/GenBank/DDBJ whole genome shotgun (WGS) entry which is preliminary data.</text>
</comment>
<keyword evidence="3" id="KW-1185">Reference proteome</keyword>
<dbReference type="AlphaFoldDB" id="A0A1Z5TG18"/>
<dbReference type="Proteomes" id="UP000194280">
    <property type="component" value="Unassembled WGS sequence"/>
</dbReference>
<feature type="region of interest" description="Disordered" evidence="1">
    <location>
        <begin position="1"/>
        <end position="66"/>
    </location>
</feature>
<dbReference type="EMBL" id="MUNK01000051">
    <property type="protein sequence ID" value="OTA34962.1"/>
    <property type="molecule type" value="Genomic_DNA"/>
</dbReference>
<evidence type="ECO:0000256" key="1">
    <source>
        <dbReference type="SAM" id="MobiDB-lite"/>
    </source>
</evidence>
<evidence type="ECO:0000313" key="2">
    <source>
        <dbReference type="EMBL" id="OTA34962.1"/>
    </source>
</evidence>
<dbReference type="VEuPathDB" id="FungiDB:BTJ68_04569"/>